<name>A0AAP0EDU4_9MAGN</name>
<dbReference type="AlphaFoldDB" id="A0AAP0EDU4"/>
<dbReference type="Proteomes" id="UP001419268">
    <property type="component" value="Unassembled WGS sequence"/>
</dbReference>
<evidence type="ECO:0000313" key="1">
    <source>
        <dbReference type="EMBL" id="KAK9088997.1"/>
    </source>
</evidence>
<sequence>MGRSGGGRRKKLHLSKIYALSCGEASFKEGHCQIGALDSQELCSAMKLIVLKLECSWGGMRDFV</sequence>
<comment type="caution">
    <text evidence="1">The sequence shown here is derived from an EMBL/GenBank/DDBJ whole genome shotgun (WGS) entry which is preliminary data.</text>
</comment>
<evidence type="ECO:0000313" key="2">
    <source>
        <dbReference type="Proteomes" id="UP001419268"/>
    </source>
</evidence>
<protein>
    <submittedName>
        <fullName evidence="1">Uncharacterized protein</fullName>
    </submittedName>
</protein>
<reference evidence="1 2" key="1">
    <citation type="submission" date="2024-01" db="EMBL/GenBank/DDBJ databases">
        <title>Genome assemblies of Stephania.</title>
        <authorList>
            <person name="Yang L."/>
        </authorList>
    </citation>
    <scope>NUCLEOTIDE SEQUENCE [LARGE SCALE GENOMIC DNA]</scope>
    <source>
        <strain evidence="1">JXDWG</strain>
        <tissue evidence="1">Leaf</tissue>
    </source>
</reference>
<gene>
    <name evidence="1" type="ORF">Scep_028079</name>
</gene>
<accession>A0AAP0EDU4</accession>
<organism evidence="1 2">
    <name type="scientific">Stephania cephalantha</name>
    <dbReference type="NCBI Taxonomy" id="152367"/>
    <lineage>
        <taxon>Eukaryota</taxon>
        <taxon>Viridiplantae</taxon>
        <taxon>Streptophyta</taxon>
        <taxon>Embryophyta</taxon>
        <taxon>Tracheophyta</taxon>
        <taxon>Spermatophyta</taxon>
        <taxon>Magnoliopsida</taxon>
        <taxon>Ranunculales</taxon>
        <taxon>Menispermaceae</taxon>
        <taxon>Menispermoideae</taxon>
        <taxon>Cissampelideae</taxon>
        <taxon>Stephania</taxon>
    </lineage>
</organism>
<dbReference type="EMBL" id="JBBNAG010000012">
    <property type="protein sequence ID" value="KAK9088997.1"/>
    <property type="molecule type" value="Genomic_DNA"/>
</dbReference>
<proteinExistence type="predicted"/>
<keyword evidence="2" id="KW-1185">Reference proteome</keyword>